<name>A0A9W9HTJ3_9EURO</name>
<organism evidence="1 2">
    <name type="scientific">Penicillium capsulatum</name>
    <dbReference type="NCBI Taxonomy" id="69766"/>
    <lineage>
        <taxon>Eukaryota</taxon>
        <taxon>Fungi</taxon>
        <taxon>Dikarya</taxon>
        <taxon>Ascomycota</taxon>
        <taxon>Pezizomycotina</taxon>
        <taxon>Eurotiomycetes</taxon>
        <taxon>Eurotiomycetidae</taxon>
        <taxon>Eurotiales</taxon>
        <taxon>Aspergillaceae</taxon>
        <taxon>Penicillium</taxon>
    </lineage>
</organism>
<gene>
    <name evidence="1" type="ORF">N7492_008479</name>
</gene>
<dbReference type="EMBL" id="JAPQKO010000006">
    <property type="protein sequence ID" value="KAJ5155676.1"/>
    <property type="molecule type" value="Genomic_DNA"/>
</dbReference>
<reference evidence="1" key="1">
    <citation type="submission" date="2022-11" db="EMBL/GenBank/DDBJ databases">
        <authorList>
            <person name="Petersen C."/>
        </authorList>
    </citation>
    <scope>NUCLEOTIDE SEQUENCE</scope>
    <source>
        <strain evidence="1">IBT 21917</strain>
    </source>
</reference>
<keyword evidence="2" id="KW-1185">Reference proteome</keyword>
<protein>
    <submittedName>
        <fullName evidence="1">Uncharacterized protein</fullName>
    </submittedName>
</protein>
<accession>A0A9W9HTJ3</accession>
<dbReference type="OrthoDB" id="4232626at2759"/>
<dbReference type="AlphaFoldDB" id="A0A9W9HTJ3"/>
<comment type="caution">
    <text evidence="1">The sequence shown here is derived from an EMBL/GenBank/DDBJ whole genome shotgun (WGS) entry which is preliminary data.</text>
</comment>
<reference evidence="1" key="2">
    <citation type="journal article" date="2023" name="IMA Fungus">
        <title>Comparative genomic study of the Penicillium genus elucidates a diverse pangenome and 15 lateral gene transfer events.</title>
        <authorList>
            <person name="Petersen C."/>
            <person name="Sorensen T."/>
            <person name="Nielsen M.R."/>
            <person name="Sondergaard T.E."/>
            <person name="Sorensen J.L."/>
            <person name="Fitzpatrick D.A."/>
            <person name="Frisvad J.C."/>
            <person name="Nielsen K.L."/>
        </authorList>
    </citation>
    <scope>NUCLEOTIDE SEQUENCE</scope>
    <source>
        <strain evidence="1">IBT 21917</strain>
    </source>
</reference>
<evidence type="ECO:0000313" key="2">
    <source>
        <dbReference type="Proteomes" id="UP001146351"/>
    </source>
</evidence>
<proteinExistence type="predicted"/>
<evidence type="ECO:0000313" key="1">
    <source>
        <dbReference type="EMBL" id="KAJ5155676.1"/>
    </source>
</evidence>
<dbReference type="Proteomes" id="UP001146351">
    <property type="component" value="Unassembled WGS sequence"/>
</dbReference>
<sequence>MLAEREAHIDAEEETTGRPSTWSLVYDRMRCGVRSCPLKSDWCWEDPKDKKHYKLRAPHLERLIDYVDGGGSLESHDDVPGDIRRDLVLESQVGRKSKRADVSTTGLPYPPTIINVLPAQNGTASTVTSSLPRPSSDEPLVIPGPREAAVRKYCKWLESRATDEAYKADFRKICQVTLENHLDLELILEDPDAGFFVQQGIQIGTARRFLRDINEWATMMESNMQLDQSAG</sequence>